<evidence type="ECO:0000313" key="1">
    <source>
        <dbReference type="EMBL" id="UQC76460.1"/>
    </source>
</evidence>
<reference evidence="1" key="1">
    <citation type="journal article" date="2021" name="Mol. Plant Microbe Interact.">
        <title>Complete Genome Sequence of the Plant-Pathogenic Fungus Colletotrichum lupini.</title>
        <authorList>
            <person name="Baroncelli R."/>
            <person name="Pensec F."/>
            <person name="Da Lio D."/>
            <person name="Boufleur T."/>
            <person name="Vicente I."/>
            <person name="Sarrocco S."/>
            <person name="Picot A."/>
            <person name="Baraldi E."/>
            <person name="Sukno S."/>
            <person name="Thon M."/>
            <person name="Le Floch G."/>
        </authorList>
    </citation>
    <scope>NUCLEOTIDE SEQUENCE</scope>
    <source>
        <strain evidence="1">IMI 504893</strain>
    </source>
</reference>
<dbReference type="RefSeq" id="XP_049138101.1">
    <property type="nucleotide sequence ID" value="XM_049296877.1"/>
</dbReference>
<protein>
    <submittedName>
        <fullName evidence="1">Uncharacterized protein</fullName>
    </submittedName>
</protein>
<name>A0A9Q8WBF2_9PEZI</name>
<dbReference type="EMBL" id="CP019472">
    <property type="protein sequence ID" value="UQC76460.1"/>
    <property type="molecule type" value="Genomic_DNA"/>
</dbReference>
<keyword evidence="2" id="KW-1185">Reference proteome</keyword>
<evidence type="ECO:0000313" key="2">
    <source>
        <dbReference type="Proteomes" id="UP000830671"/>
    </source>
</evidence>
<dbReference type="KEGG" id="clup:CLUP02_17973"/>
<dbReference type="Proteomes" id="UP000830671">
    <property type="component" value="Chromosome 10"/>
</dbReference>
<organism evidence="1 2">
    <name type="scientific">Colletotrichum lupini</name>
    <dbReference type="NCBI Taxonomy" id="145971"/>
    <lineage>
        <taxon>Eukaryota</taxon>
        <taxon>Fungi</taxon>
        <taxon>Dikarya</taxon>
        <taxon>Ascomycota</taxon>
        <taxon>Pezizomycotina</taxon>
        <taxon>Sordariomycetes</taxon>
        <taxon>Hypocreomycetidae</taxon>
        <taxon>Glomerellales</taxon>
        <taxon>Glomerellaceae</taxon>
        <taxon>Colletotrichum</taxon>
        <taxon>Colletotrichum acutatum species complex</taxon>
    </lineage>
</organism>
<proteinExistence type="predicted"/>
<gene>
    <name evidence="1" type="ORF">CLUP02_17973</name>
</gene>
<dbReference type="GeneID" id="73351887"/>
<accession>A0A9Q8WBF2</accession>
<sequence>MPGLYRAKRSWLLRLNLKLLYTIPSIQRESAHPLPVFGFNLKGWSKIQRPVHVTWQTASSGNAPLESPCAPVKATPPVLTIPAFLYIYISTELDHHYVRTGLVLHKLLYYATRVQTLSLRTTTYTAILPRPPAELFPS</sequence>
<dbReference type="AlphaFoldDB" id="A0A9Q8WBF2"/>